<feature type="region of interest" description="Disordered" evidence="1">
    <location>
        <begin position="79"/>
        <end position="111"/>
    </location>
</feature>
<dbReference type="AlphaFoldDB" id="A0A6A6XKI0"/>
<keyword evidence="3" id="KW-1185">Reference proteome</keyword>
<evidence type="ECO:0000313" key="2">
    <source>
        <dbReference type="EMBL" id="KAF2796971.1"/>
    </source>
</evidence>
<dbReference type="Proteomes" id="UP000799757">
    <property type="component" value="Unassembled WGS sequence"/>
</dbReference>
<sequence length="111" mass="12114">MASSVIVFSVAGSHVVQVPMVRLRGHYRGPGSPVVHASHPCKCSIRERSPPQWAFRRGFWMTWSLGPCPCLPRGYVSARVTGRKKSPATRSQRGGYKPRSLGHSASAEPGM</sequence>
<protein>
    <submittedName>
        <fullName evidence="2">Uncharacterized protein</fullName>
    </submittedName>
</protein>
<organism evidence="2 3">
    <name type="scientific">Melanomma pulvis-pyrius CBS 109.77</name>
    <dbReference type="NCBI Taxonomy" id="1314802"/>
    <lineage>
        <taxon>Eukaryota</taxon>
        <taxon>Fungi</taxon>
        <taxon>Dikarya</taxon>
        <taxon>Ascomycota</taxon>
        <taxon>Pezizomycotina</taxon>
        <taxon>Dothideomycetes</taxon>
        <taxon>Pleosporomycetidae</taxon>
        <taxon>Pleosporales</taxon>
        <taxon>Melanommataceae</taxon>
        <taxon>Melanomma</taxon>
    </lineage>
</organism>
<accession>A0A6A6XKI0</accession>
<dbReference type="EMBL" id="MU001817">
    <property type="protein sequence ID" value="KAF2796971.1"/>
    <property type="molecule type" value="Genomic_DNA"/>
</dbReference>
<name>A0A6A6XKI0_9PLEO</name>
<gene>
    <name evidence="2" type="ORF">K505DRAFT_152898</name>
</gene>
<evidence type="ECO:0000256" key="1">
    <source>
        <dbReference type="SAM" id="MobiDB-lite"/>
    </source>
</evidence>
<proteinExistence type="predicted"/>
<evidence type="ECO:0000313" key="3">
    <source>
        <dbReference type="Proteomes" id="UP000799757"/>
    </source>
</evidence>
<reference evidence="2" key="1">
    <citation type="journal article" date="2020" name="Stud. Mycol.">
        <title>101 Dothideomycetes genomes: a test case for predicting lifestyles and emergence of pathogens.</title>
        <authorList>
            <person name="Haridas S."/>
            <person name="Albert R."/>
            <person name="Binder M."/>
            <person name="Bloem J."/>
            <person name="Labutti K."/>
            <person name="Salamov A."/>
            <person name="Andreopoulos B."/>
            <person name="Baker S."/>
            <person name="Barry K."/>
            <person name="Bills G."/>
            <person name="Bluhm B."/>
            <person name="Cannon C."/>
            <person name="Castanera R."/>
            <person name="Culley D."/>
            <person name="Daum C."/>
            <person name="Ezra D."/>
            <person name="Gonzalez J."/>
            <person name="Henrissat B."/>
            <person name="Kuo A."/>
            <person name="Liang C."/>
            <person name="Lipzen A."/>
            <person name="Lutzoni F."/>
            <person name="Magnuson J."/>
            <person name="Mondo S."/>
            <person name="Nolan M."/>
            <person name="Ohm R."/>
            <person name="Pangilinan J."/>
            <person name="Park H.-J."/>
            <person name="Ramirez L."/>
            <person name="Alfaro M."/>
            <person name="Sun H."/>
            <person name="Tritt A."/>
            <person name="Yoshinaga Y."/>
            <person name="Zwiers L.-H."/>
            <person name="Turgeon B."/>
            <person name="Goodwin S."/>
            <person name="Spatafora J."/>
            <person name="Crous P."/>
            <person name="Grigoriev I."/>
        </authorList>
    </citation>
    <scope>NUCLEOTIDE SEQUENCE</scope>
    <source>
        <strain evidence="2">CBS 109.77</strain>
    </source>
</reference>